<evidence type="ECO:0000256" key="3">
    <source>
        <dbReference type="ARBA" id="ARBA00022801"/>
    </source>
</evidence>
<reference evidence="6" key="1">
    <citation type="submission" date="2022-08" db="EMBL/GenBank/DDBJ databases">
        <title>Genome analysis of Corynebacteriales strain.</title>
        <authorList>
            <person name="Lee S.D."/>
        </authorList>
    </citation>
    <scope>NUCLEOTIDE SEQUENCE</scope>
    <source>
        <strain evidence="6">D3-21</strain>
    </source>
</reference>
<dbReference type="Proteomes" id="UP001152755">
    <property type="component" value="Unassembled WGS sequence"/>
</dbReference>
<accession>A0A9X4RCW1</accession>
<keyword evidence="4" id="KW-1015">Disulfide bond</keyword>
<gene>
    <name evidence="6" type="ORF">NVS88_06835</name>
</gene>
<dbReference type="RefSeq" id="WP_277832195.1">
    <property type="nucleotide sequence ID" value="NZ_JAAIVF010000002.1"/>
</dbReference>
<evidence type="ECO:0000256" key="4">
    <source>
        <dbReference type="ARBA" id="ARBA00023157"/>
    </source>
</evidence>
<evidence type="ECO:0000313" key="7">
    <source>
        <dbReference type="Proteomes" id="UP001152755"/>
    </source>
</evidence>
<organism evidence="6 7">
    <name type="scientific">Speluncibacter jeojiensis</name>
    <dbReference type="NCBI Taxonomy" id="2710754"/>
    <lineage>
        <taxon>Bacteria</taxon>
        <taxon>Bacillati</taxon>
        <taxon>Actinomycetota</taxon>
        <taxon>Actinomycetes</taxon>
        <taxon>Mycobacteriales</taxon>
        <taxon>Speluncibacteraceae</taxon>
        <taxon>Speluncibacter</taxon>
    </lineage>
</organism>
<dbReference type="Pfam" id="PF01083">
    <property type="entry name" value="Cutinase"/>
    <property type="match status" value="1"/>
</dbReference>
<dbReference type="SMART" id="SM01110">
    <property type="entry name" value="Cutinase"/>
    <property type="match status" value="1"/>
</dbReference>
<evidence type="ECO:0000256" key="5">
    <source>
        <dbReference type="SAM" id="SignalP"/>
    </source>
</evidence>
<evidence type="ECO:0000313" key="6">
    <source>
        <dbReference type="EMBL" id="MDG3014270.1"/>
    </source>
</evidence>
<evidence type="ECO:0000256" key="1">
    <source>
        <dbReference type="ARBA" id="ARBA00007534"/>
    </source>
</evidence>
<dbReference type="PANTHER" id="PTHR33630">
    <property type="entry name" value="CUTINASE RV1984C-RELATED-RELATED"/>
    <property type="match status" value="1"/>
</dbReference>
<dbReference type="GO" id="GO:0052689">
    <property type="term" value="F:carboxylic ester hydrolase activity"/>
    <property type="evidence" value="ECO:0007669"/>
    <property type="project" value="UniProtKB-KW"/>
</dbReference>
<dbReference type="AlphaFoldDB" id="A0A9X4RCW1"/>
<proteinExistence type="inferred from homology"/>
<dbReference type="Gene3D" id="3.40.50.1820">
    <property type="entry name" value="alpha/beta hydrolase"/>
    <property type="match status" value="1"/>
</dbReference>
<dbReference type="InterPro" id="IPR000675">
    <property type="entry name" value="Cutinase/axe"/>
</dbReference>
<evidence type="ECO:0000256" key="2">
    <source>
        <dbReference type="ARBA" id="ARBA00022487"/>
    </source>
</evidence>
<feature type="chain" id="PRO_5041000027" evidence="5">
    <location>
        <begin position="30"/>
        <end position="302"/>
    </location>
</feature>
<dbReference type="EMBL" id="JANRHA010000003">
    <property type="protein sequence ID" value="MDG3014270.1"/>
    <property type="molecule type" value="Genomic_DNA"/>
</dbReference>
<keyword evidence="5" id="KW-0732">Signal</keyword>
<keyword evidence="7" id="KW-1185">Reference proteome</keyword>
<name>A0A9X4RCW1_9ACTN</name>
<sequence>MRVKRCAAAVAAVGTVAAGLVVGTGVASAAPGCPSMYVVAVPGTWETSTNRAADPDRGLLTAVTDGLPPAIQVAYVTYPATAFPWETDVYGASESQGVSNARGLVRDLAIRCPAARFGIIGYSQGADVAGDLAAEIGTGAGVIPPQRVSAVGLISDPRRSPLDPLVGPPVGGGGAIGPRVEGFGWVSPVVRTFCSTGDLYCATPKEDFVDRIAGYFVQNSDPKSSDKEKYGPEATPIIDDLLRAGGLPTLEHQLSDPANAARARNLQQFLNSGIHQDYTRYVVAGNGTTATEWLHQWLASKA</sequence>
<dbReference type="InterPro" id="IPR029058">
    <property type="entry name" value="AB_hydrolase_fold"/>
</dbReference>
<keyword evidence="3" id="KW-0378">Hydrolase</keyword>
<dbReference type="PANTHER" id="PTHR33630:SF9">
    <property type="entry name" value="CUTINASE 4"/>
    <property type="match status" value="1"/>
</dbReference>
<keyword evidence="2" id="KW-0719">Serine esterase</keyword>
<comment type="caution">
    <text evidence="6">The sequence shown here is derived from an EMBL/GenBank/DDBJ whole genome shotgun (WGS) entry which is preliminary data.</text>
</comment>
<protein>
    <submittedName>
        <fullName evidence="6">Cutinase family protein</fullName>
    </submittedName>
</protein>
<dbReference type="SUPFAM" id="SSF53474">
    <property type="entry name" value="alpha/beta-Hydrolases"/>
    <property type="match status" value="1"/>
</dbReference>
<comment type="similarity">
    <text evidence="1">Belongs to the cutinase family.</text>
</comment>
<feature type="signal peptide" evidence="5">
    <location>
        <begin position="1"/>
        <end position="29"/>
    </location>
</feature>